<dbReference type="PANTHER" id="PTHR12975">
    <property type="entry name" value="TRANSPORT PROTEIN TRAPP"/>
    <property type="match status" value="1"/>
</dbReference>
<keyword evidence="2" id="KW-1185">Reference proteome</keyword>
<dbReference type="Pfam" id="PF12739">
    <property type="entry name" value="TRAPPC-Trs85"/>
    <property type="match status" value="1"/>
</dbReference>
<evidence type="ECO:0000313" key="1">
    <source>
        <dbReference type="EnsemblMetazoa" id="MESCA011057-PA"/>
    </source>
</evidence>
<reference evidence="2" key="1">
    <citation type="submission" date="2013-02" db="EMBL/GenBank/DDBJ databases">
        <authorList>
            <person name="Hughes D."/>
        </authorList>
    </citation>
    <scope>NUCLEOTIDE SEQUENCE</scope>
    <source>
        <strain>Durham</strain>
        <strain evidence="2">NC isolate 2 -- Noor lab</strain>
    </source>
</reference>
<dbReference type="Proteomes" id="UP000015102">
    <property type="component" value="Unassembled WGS sequence"/>
</dbReference>
<dbReference type="HOGENOM" id="CLU_1369282_0_0_1"/>
<dbReference type="InterPro" id="IPR024420">
    <property type="entry name" value="TRAPP_III_complex_Trs85"/>
</dbReference>
<protein>
    <submittedName>
        <fullName evidence="1">Uncharacterized protein</fullName>
    </submittedName>
</protein>
<dbReference type="AlphaFoldDB" id="T1H456"/>
<proteinExistence type="predicted"/>
<reference evidence="1" key="2">
    <citation type="submission" date="2015-06" db="UniProtKB">
        <authorList>
            <consortium name="EnsemblMetazoa"/>
        </authorList>
    </citation>
    <scope>IDENTIFICATION</scope>
</reference>
<dbReference type="STRING" id="36166.T1H456"/>
<evidence type="ECO:0000313" key="2">
    <source>
        <dbReference type="Proteomes" id="UP000015102"/>
    </source>
</evidence>
<sequence>TNQRCHWYKHFHKNLKLNICDIGWRPPQTVLARKMLNESVTSASSEKTKIISLTNGLELEVPSEEPWFDNWKETFFSVQFPAEHEFTRNFLSCIIVLSSSDSNMLETANQLTQKVQMMQNMTPPKLPKWFQPNDVLNSYLLLHDGSMGDISMAQQTFEILKSNFGENRCFLLQINSSSGNGFQELLIKWILLMGNLVKSV</sequence>
<dbReference type="EMBL" id="CAQQ02379121">
    <property type="status" value="NOT_ANNOTATED_CDS"/>
    <property type="molecule type" value="Genomic_DNA"/>
</dbReference>
<dbReference type="EMBL" id="CAQQ02379120">
    <property type="status" value="NOT_ANNOTATED_CDS"/>
    <property type="molecule type" value="Genomic_DNA"/>
</dbReference>
<organism evidence="1 2">
    <name type="scientific">Megaselia scalaris</name>
    <name type="common">Humpbacked fly</name>
    <name type="synonym">Phora scalaris</name>
    <dbReference type="NCBI Taxonomy" id="36166"/>
    <lineage>
        <taxon>Eukaryota</taxon>
        <taxon>Metazoa</taxon>
        <taxon>Ecdysozoa</taxon>
        <taxon>Arthropoda</taxon>
        <taxon>Hexapoda</taxon>
        <taxon>Insecta</taxon>
        <taxon>Pterygota</taxon>
        <taxon>Neoptera</taxon>
        <taxon>Endopterygota</taxon>
        <taxon>Diptera</taxon>
        <taxon>Brachycera</taxon>
        <taxon>Muscomorpha</taxon>
        <taxon>Platypezoidea</taxon>
        <taxon>Phoridae</taxon>
        <taxon>Megaseliini</taxon>
        <taxon>Megaselia</taxon>
    </lineage>
</organism>
<dbReference type="EnsemblMetazoa" id="MESCA011057-RA">
    <property type="protein sequence ID" value="MESCA011057-PA"/>
    <property type="gene ID" value="MESCA011057"/>
</dbReference>
<name>T1H456_MEGSC</name>
<accession>T1H456</accession>
<dbReference type="OMA" id="NICDIGW"/>
<dbReference type="PANTHER" id="PTHR12975:SF6">
    <property type="entry name" value="TRAFFICKING PROTEIN PARTICLE COMPLEX SUBUNIT 8"/>
    <property type="match status" value="1"/>
</dbReference>
<dbReference type="GO" id="GO:1990072">
    <property type="term" value="C:TRAPPIII protein complex"/>
    <property type="evidence" value="ECO:0007669"/>
    <property type="project" value="TreeGrafter"/>
</dbReference>